<evidence type="ECO:0000256" key="1">
    <source>
        <dbReference type="SAM" id="MobiDB-lite"/>
    </source>
</evidence>
<proteinExistence type="predicted"/>
<accession>A0A6J4NJ12</accession>
<gene>
    <name evidence="2" type="ORF">AVDCRST_MAG51-295</name>
</gene>
<feature type="region of interest" description="Disordered" evidence="1">
    <location>
        <begin position="204"/>
        <end position="261"/>
    </location>
</feature>
<reference evidence="2" key="1">
    <citation type="submission" date="2020-02" db="EMBL/GenBank/DDBJ databases">
        <authorList>
            <person name="Meier V. D."/>
        </authorList>
    </citation>
    <scope>NUCLEOTIDE SEQUENCE</scope>
    <source>
        <strain evidence="2">AVDCRST_MAG51</strain>
    </source>
</reference>
<feature type="compositionally biased region" description="Low complexity" evidence="1">
    <location>
        <begin position="333"/>
        <end position="343"/>
    </location>
</feature>
<feature type="compositionally biased region" description="Basic residues" evidence="1">
    <location>
        <begin position="37"/>
        <end position="48"/>
    </location>
</feature>
<feature type="compositionally biased region" description="Low complexity" evidence="1">
    <location>
        <begin position="292"/>
        <end position="302"/>
    </location>
</feature>
<feature type="non-terminal residue" evidence="2">
    <location>
        <position position="1"/>
    </location>
</feature>
<organism evidence="2">
    <name type="scientific">uncultured Ramlibacter sp</name>
    <dbReference type="NCBI Taxonomy" id="260755"/>
    <lineage>
        <taxon>Bacteria</taxon>
        <taxon>Pseudomonadati</taxon>
        <taxon>Pseudomonadota</taxon>
        <taxon>Betaproteobacteria</taxon>
        <taxon>Burkholderiales</taxon>
        <taxon>Comamonadaceae</taxon>
        <taxon>Ramlibacter</taxon>
        <taxon>environmental samples</taxon>
    </lineage>
</organism>
<dbReference type="EC" id="4.2.1.9" evidence="2"/>
<feature type="region of interest" description="Disordered" evidence="1">
    <location>
        <begin position="1"/>
        <end position="168"/>
    </location>
</feature>
<feature type="compositionally biased region" description="Basic and acidic residues" evidence="1">
    <location>
        <begin position="384"/>
        <end position="405"/>
    </location>
</feature>
<feature type="region of interest" description="Disordered" evidence="1">
    <location>
        <begin position="280"/>
        <end position="405"/>
    </location>
</feature>
<dbReference type="EMBL" id="CADCUX010000076">
    <property type="protein sequence ID" value="CAA9389198.1"/>
    <property type="molecule type" value="Genomic_DNA"/>
</dbReference>
<protein>
    <submittedName>
        <fullName evidence="2">Dihydroxy-acid dehydratase</fullName>
        <ecNumber evidence="2">4.2.1.9</ecNumber>
    </submittedName>
</protein>
<evidence type="ECO:0000313" key="2">
    <source>
        <dbReference type="EMBL" id="CAA9389198.1"/>
    </source>
</evidence>
<feature type="compositionally biased region" description="Basic and acidic residues" evidence="1">
    <location>
        <begin position="125"/>
        <end position="134"/>
    </location>
</feature>
<feature type="compositionally biased region" description="Basic and acidic residues" evidence="1">
    <location>
        <begin position="83"/>
        <end position="99"/>
    </location>
</feature>
<dbReference type="GO" id="GO:0004160">
    <property type="term" value="F:dihydroxy-acid dehydratase activity"/>
    <property type="evidence" value="ECO:0007669"/>
    <property type="project" value="UniProtKB-EC"/>
</dbReference>
<feature type="non-terminal residue" evidence="2">
    <location>
        <position position="405"/>
    </location>
</feature>
<keyword evidence="2" id="KW-0456">Lyase</keyword>
<feature type="compositionally biased region" description="Basic residues" evidence="1">
    <location>
        <begin position="69"/>
        <end position="80"/>
    </location>
</feature>
<name>A0A6J4NJ12_9BURK</name>
<feature type="compositionally biased region" description="Basic and acidic residues" evidence="1">
    <location>
        <begin position="281"/>
        <end position="291"/>
    </location>
</feature>
<dbReference type="AlphaFoldDB" id="A0A6J4NJ12"/>
<sequence length="405" mass="43097">GTHEEARGVAQPPLVRGRWHARVRPPPADPADGVAARGRHRPAHHRPHQHVERPVALPRTPARACRGGQARRHAGRRHALRAPGDEPGRSVGQADHHAVPELPGDGSGGAAALAARGRRGAAGRLRQDRARHGDGSPQRRPARPLLPCRPDAERPLRASRPACAAGGCRDAHAQVLGRVPGRGHRQEGVDPAGDLHDALARHLQHHGDRQHDGVPGGSARPGPARLHRHSRGRLGAPPDGRPMRAAHRGDGLGGPRAVPDADGGLLPQCRRRAHGPGWLHECSDPPDRDGTAGRCAPHAGAAGRHRARGPGAGQSLPERRRADGGLLLRRRTAGAAAPGARQALARRAHGKRQDAGRKHPRMRAARHQGDPAPVGSRGAKRRAGGPDRQPRTRGRRDQAQRRDAR</sequence>